<keyword evidence="2" id="KW-0596">Phosphopantetheine</keyword>
<dbReference type="PROSITE" id="PS00012">
    <property type="entry name" value="PHOSPHOPANTETHEINE"/>
    <property type="match status" value="1"/>
</dbReference>
<dbReference type="InterPro" id="IPR025110">
    <property type="entry name" value="AMP-bd_C"/>
</dbReference>
<evidence type="ECO:0000313" key="6">
    <source>
        <dbReference type="Proteomes" id="UP000325576"/>
    </source>
</evidence>
<dbReference type="PROSITE" id="PS50075">
    <property type="entry name" value="CARRIER"/>
    <property type="match status" value="1"/>
</dbReference>
<dbReference type="InterPro" id="IPR006162">
    <property type="entry name" value="Ppantetheine_attach_site"/>
</dbReference>
<dbReference type="Gene3D" id="3.40.50.1820">
    <property type="entry name" value="alpha/beta hydrolase"/>
    <property type="match status" value="1"/>
</dbReference>
<feature type="domain" description="Carrier" evidence="4">
    <location>
        <begin position="321"/>
        <end position="396"/>
    </location>
</feature>
<dbReference type="InterPro" id="IPR036736">
    <property type="entry name" value="ACP-like_sf"/>
</dbReference>
<dbReference type="Pfam" id="PF00550">
    <property type="entry name" value="PP-binding"/>
    <property type="match status" value="1"/>
</dbReference>
<dbReference type="InterPro" id="IPR000873">
    <property type="entry name" value="AMP-dep_synth/lig_dom"/>
</dbReference>
<comment type="cofactor">
    <cofactor evidence="1">
        <name>pantetheine 4'-phosphate</name>
        <dbReference type="ChEBI" id="CHEBI:47942"/>
    </cofactor>
</comment>
<keyword evidence="3" id="KW-0597">Phosphoprotein</keyword>
<dbReference type="Pfam" id="PF00501">
    <property type="entry name" value="AMP-binding"/>
    <property type="match status" value="1"/>
</dbReference>
<dbReference type="InterPro" id="IPR045851">
    <property type="entry name" value="AMP-bd_C_sf"/>
</dbReference>
<dbReference type="Pfam" id="PF00975">
    <property type="entry name" value="Thioesterase"/>
    <property type="match status" value="1"/>
</dbReference>
<proteinExistence type="predicted"/>
<dbReference type="SUPFAM" id="SSF56801">
    <property type="entry name" value="Acetyl-CoA synthetase-like"/>
    <property type="match status" value="1"/>
</dbReference>
<dbReference type="Proteomes" id="UP000325576">
    <property type="component" value="Unassembled WGS sequence"/>
</dbReference>
<dbReference type="SUPFAM" id="SSF47336">
    <property type="entry name" value="ACP-like"/>
    <property type="match status" value="1"/>
</dbReference>
<reference evidence="5 6" key="1">
    <citation type="journal article" date="2017" name="Poromechanics V (2013)">
        <title>Genomic Characterization of the Arsenic-Tolerant Actinobacterium, &lt;i&gt;Rhodococcus erythropolis&lt;/i&gt; S43.</title>
        <authorList>
            <person name="Retamal-Morales G."/>
            <person name="Mehnert M."/>
            <person name="Schwabe R."/>
            <person name="Tischler D."/>
            <person name="Schloemann M."/>
            <person name="Levican G.J."/>
        </authorList>
    </citation>
    <scope>NUCLEOTIDE SEQUENCE [LARGE SCALE GENOMIC DNA]</scope>
    <source>
        <strain evidence="5 6">S43</strain>
    </source>
</reference>
<dbReference type="SMART" id="SM00823">
    <property type="entry name" value="PKS_PP"/>
    <property type="match status" value="1"/>
</dbReference>
<accession>A0A5N5E2I1</accession>
<evidence type="ECO:0000256" key="3">
    <source>
        <dbReference type="ARBA" id="ARBA00022553"/>
    </source>
</evidence>
<dbReference type="GO" id="GO:0031177">
    <property type="term" value="F:phosphopantetheine binding"/>
    <property type="evidence" value="ECO:0007669"/>
    <property type="project" value="InterPro"/>
</dbReference>
<dbReference type="AlphaFoldDB" id="A0A5N5E2I1"/>
<name>A0A5N5E2I1_RHOER</name>
<dbReference type="Gene3D" id="3.30.300.30">
    <property type="match status" value="1"/>
</dbReference>
<dbReference type="Gene3D" id="3.40.50.12780">
    <property type="entry name" value="N-terminal domain of ligase-like"/>
    <property type="match status" value="1"/>
</dbReference>
<sequence length="658" mass="71606">MGNLLPVSFGAGITALIMGLMNGVTVFCWDPRIDGVSGIDDWLIENSITTAHCAPSFLRAWSSLESDEAPDNSLGSLRVVVTYGEAVHGEDYARHRSHGFARVTYVNWLATTETGVVAYNAFPPHSELPVGVVPAGRARDGKDVQIVDVNGVPLPDGEIGEIQVVSSDLADGYHGDPDRTAARFTRLGDGVSIYRTGDRGRIDERGELQLRGRVDDAVKIRGYLVEPMEVEAHIRRIPGVSDVFVAVVLENDRPEIVAYVVLTKAVMARSGAEMRRELAKFLPTWMLPRHFVLLAELPRNERGKVDRPRLPTVAVRSDLPTLAGPTELMLAGIWKSILCTDSVDREDDFFELGGDSLASIEVLSRIQEKFRVRISSAQFVSASTIKDLAGVIDRSAVVKQSAPQPTVVPLKSDGSGTPLFIVNGAGAPPTALSNLSNSLTTDRPVFAAQARGFESRGLPDRSVKGAARRLIVEIKKIQPTGPYLLAGYSYGGYVALEIAAQLEQAGDDIQRVIVLDSRIPSTVVQRLAARAGVPLDASVIELAPQPQSNVRWQPTKPAVAALWVRSLFAGIMQYPPAMQWIIFLYIANQAIARHRIRPCAAPVTVIRGAYNNRGSEVWSLIATGSLEFDDIDAGHEDLIRPPYVRQTASAFDRICDRT</sequence>
<dbReference type="PANTHER" id="PTHR44845:SF6">
    <property type="entry name" value="BETA-ALANINE-ACTIVATING ENZYME"/>
    <property type="match status" value="1"/>
</dbReference>
<dbReference type="InterPro" id="IPR029058">
    <property type="entry name" value="AB_hydrolase_fold"/>
</dbReference>
<dbReference type="Pfam" id="PF13193">
    <property type="entry name" value="AMP-binding_C"/>
    <property type="match status" value="1"/>
</dbReference>
<gene>
    <name evidence="5" type="ORF">BS297_14710</name>
</gene>
<comment type="caution">
    <text evidence="5">The sequence shown here is derived from an EMBL/GenBank/DDBJ whole genome shotgun (WGS) entry which is preliminary data.</text>
</comment>
<evidence type="ECO:0000256" key="2">
    <source>
        <dbReference type="ARBA" id="ARBA00022450"/>
    </source>
</evidence>
<protein>
    <submittedName>
        <fullName evidence="5">Peptide synthetase</fullName>
    </submittedName>
</protein>
<dbReference type="Gene3D" id="1.10.1200.10">
    <property type="entry name" value="ACP-like"/>
    <property type="match status" value="1"/>
</dbReference>
<dbReference type="InterPro" id="IPR009081">
    <property type="entry name" value="PP-bd_ACP"/>
</dbReference>
<evidence type="ECO:0000259" key="4">
    <source>
        <dbReference type="PROSITE" id="PS50075"/>
    </source>
</evidence>
<dbReference type="EMBL" id="MRBO01000418">
    <property type="protein sequence ID" value="KAB2584595.1"/>
    <property type="molecule type" value="Genomic_DNA"/>
</dbReference>
<dbReference type="SUPFAM" id="SSF53474">
    <property type="entry name" value="alpha/beta-Hydrolases"/>
    <property type="match status" value="1"/>
</dbReference>
<dbReference type="PANTHER" id="PTHR44845">
    <property type="entry name" value="CARRIER DOMAIN-CONTAINING PROTEIN"/>
    <property type="match status" value="1"/>
</dbReference>
<dbReference type="InterPro" id="IPR020806">
    <property type="entry name" value="PKS_PP-bd"/>
</dbReference>
<dbReference type="InterPro" id="IPR001031">
    <property type="entry name" value="Thioesterase"/>
</dbReference>
<evidence type="ECO:0000256" key="1">
    <source>
        <dbReference type="ARBA" id="ARBA00001957"/>
    </source>
</evidence>
<evidence type="ECO:0000313" key="5">
    <source>
        <dbReference type="EMBL" id="KAB2584595.1"/>
    </source>
</evidence>
<dbReference type="InterPro" id="IPR042099">
    <property type="entry name" value="ANL_N_sf"/>
</dbReference>
<organism evidence="5 6">
    <name type="scientific">Rhodococcus erythropolis</name>
    <name type="common">Arthrobacter picolinophilus</name>
    <dbReference type="NCBI Taxonomy" id="1833"/>
    <lineage>
        <taxon>Bacteria</taxon>
        <taxon>Bacillati</taxon>
        <taxon>Actinomycetota</taxon>
        <taxon>Actinomycetes</taxon>
        <taxon>Mycobacteriales</taxon>
        <taxon>Nocardiaceae</taxon>
        <taxon>Rhodococcus</taxon>
        <taxon>Rhodococcus erythropolis group</taxon>
    </lineage>
</organism>